<proteinExistence type="inferred from homology"/>
<feature type="region of interest" description="Disordered" evidence="19">
    <location>
        <begin position="1127"/>
        <end position="1166"/>
    </location>
</feature>
<feature type="compositionally biased region" description="Polar residues" evidence="19">
    <location>
        <begin position="945"/>
        <end position="964"/>
    </location>
</feature>
<keyword evidence="3" id="KW-0597">Phosphoprotein</keyword>
<dbReference type="InterPro" id="IPR017979">
    <property type="entry name" value="GPCR_3_CS"/>
</dbReference>
<evidence type="ECO:0000256" key="16">
    <source>
        <dbReference type="ARBA" id="ARBA00034104"/>
    </source>
</evidence>
<evidence type="ECO:0000256" key="6">
    <source>
        <dbReference type="ARBA" id="ARBA00022989"/>
    </source>
</evidence>
<reference evidence="22" key="2">
    <citation type="journal article" date="2021" name="World Allergy Organ. J.">
        <title>Chromosome-level assembly of Dermatophagoides farinae genome and transcriptome reveals two novel allergens Der f 37 and Der f 39.</title>
        <authorList>
            <person name="Chen J."/>
            <person name="Cai Z."/>
            <person name="Fan D."/>
            <person name="Hu J."/>
            <person name="Hou Y."/>
            <person name="He Y."/>
            <person name="Zhang Z."/>
            <person name="Zhao Z."/>
            <person name="Gao P."/>
            <person name="Hu W."/>
            <person name="Sun J."/>
            <person name="Li J."/>
            <person name="Ji K."/>
        </authorList>
    </citation>
    <scope>NUCLEOTIDE SEQUENCE</scope>
    <source>
        <strain evidence="22">JKM2019</strain>
    </source>
</reference>
<evidence type="ECO:0000256" key="3">
    <source>
        <dbReference type="ARBA" id="ARBA00022553"/>
    </source>
</evidence>
<keyword evidence="15" id="KW-0628">Postsynaptic cell membrane</keyword>
<dbReference type="InterPro" id="IPR017978">
    <property type="entry name" value="GPCR_3_C"/>
</dbReference>
<keyword evidence="13" id="KW-0325">Glycoprotein</keyword>
<dbReference type="InterPro" id="IPR001828">
    <property type="entry name" value="ANF_lig-bd_rcpt"/>
</dbReference>
<evidence type="ECO:0000313" key="22">
    <source>
        <dbReference type="EMBL" id="KAH7644051.1"/>
    </source>
</evidence>
<evidence type="ECO:0000256" key="19">
    <source>
        <dbReference type="SAM" id="MobiDB-lite"/>
    </source>
</evidence>
<dbReference type="GO" id="GO:0004965">
    <property type="term" value="F:G protein-coupled GABA receptor activity"/>
    <property type="evidence" value="ECO:0007669"/>
    <property type="project" value="InterPro"/>
</dbReference>
<feature type="domain" description="G-protein coupled receptors family 3 profile" evidence="21">
    <location>
        <begin position="419"/>
        <end position="690"/>
    </location>
</feature>
<keyword evidence="4 20" id="KW-0812">Transmembrane</keyword>
<evidence type="ECO:0000256" key="10">
    <source>
        <dbReference type="ARBA" id="ARBA00023136"/>
    </source>
</evidence>
<comment type="similarity">
    <text evidence="1">Belongs to the G-protein coupled receptor 3 family. GABA-B receptor subfamily.</text>
</comment>
<gene>
    <name evidence="22" type="ORF">HUG17_6413</name>
</gene>
<keyword evidence="9" id="KW-0175">Coiled coil</keyword>
<feature type="transmembrane region" description="Helical" evidence="20">
    <location>
        <begin position="634"/>
        <end position="651"/>
    </location>
</feature>
<dbReference type="GO" id="GO:0007214">
    <property type="term" value="P:gamma-aminobutyric acid signaling pathway"/>
    <property type="evidence" value="ECO:0007669"/>
    <property type="project" value="TreeGrafter"/>
</dbReference>
<keyword evidence="2" id="KW-1003">Cell membrane</keyword>
<dbReference type="PANTHER" id="PTHR10519">
    <property type="entry name" value="GABA-B RECEPTOR"/>
    <property type="match status" value="1"/>
</dbReference>
<dbReference type="CDD" id="cd06366">
    <property type="entry name" value="PBP1_GABAb_receptor"/>
    <property type="match status" value="1"/>
</dbReference>
<evidence type="ECO:0000256" key="17">
    <source>
        <dbReference type="ARBA" id="ARBA00073785"/>
    </source>
</evidence>
<keyword evidence="6 20" id="KW-1133">Transmembrane helix</keyword>
<feature type="region of interest" description="Disordered" evidence="19">
    <location>
        <begin position="939"/>
        <end position="1008"/>
    </location>
</feature>
<keyword evidence="11" id="KW-1015">Disulfide bond</keyword>
<dbReference type="PRINTS" id="PR01177">
    <property type="entry name" value="GABAB1RECPTR"/>
</dbReference>
<comment type="caution">
    <text evidence="22">The sequence shown here is derived from an EMBL/GenBank/DDBJ whole genome shotgun (WGS) entry which is preliminary data.</text>
</comment>
<evidence type="ECO:0000256" key="20">
    <source>
        <dbReference type="SAM" id="Phobius"/>
    </source>
</evidence>
<evidence type="ECO:0000256" key="14">
    <source>
        <dbReference type="ARBA" id="ARBA00023224"/>
    </source>
</evidence>
<feature type="compositionally biased region" description="Low complexity" evidence="19">
    <location>
        <begin position="1141"/>
        <end position="1166"/>
    </location>
</feature>
<feature type="transmembrane region" description="Helical" evidence="20">
    <location>
        <begin position="495"/>
        <end position="514"/>
    </location>
</feature>
<evidence type="ECO:0000256" key="9">
    <source>
        <dbReference type="ARBA" id="ARBA00023054"/>
    </source>
</evidence>
<dbReference type="GO" id="GO:0038039">
    <property type="term" value="C:G protein-coupled receptor heterodimeric complex"/>
    <property type="evidence" value="ECO:0007669"/>
    <property type="project" value="TreeGrafter"/>
</dbReference>
<keyword evidence="8" id="KW-0297">G-protein coupled receptor</keyword>
<evidence type="ECO:0000256" key="1">
    <source>
        <dbReference type="ARBA" id="ARBA00008991"/>
    </source>
</evidence>
<evidence type="ECO:0000256" key="12">
    <source>
        <dbReference type="ARBA" id="ARBA00023170"/>
    </source>
</evidence>
<protein>
    <recommendedName>
        <fullName evidence="17">Gamma-aminobutyric acid type B receptor subunit 2</fullName>
    </recommendedName>
    <alternativeName>
        <fullName evidence="18">G-protein coupled receptor 51</fullName>
    </alternativeName>
</protein>
<dbReference type="Pfam" id="PF01094">
    <property type="entry name" value="ANF_receptor"/>
    <property type="match status" value="1"/>
</dbReference>
<evidence type="ECO:0000256" key="13">
    <source>
        <dbReference type="ARBA" id="ARBA00023180"/>
    </source>
</evidence>
<feature type="compositionally biased region" description="Basic residues" evidence="19">
    <location>
        <begin position="1127"/>
        <end position="1140"/>
    </location>
</feature>
<evidence type="ECO:0000256" key="15">
    <source>
        <dbReference type="ARBA" id="ARBA00023257"/>
    </source>
</evidence>
<dbReference type="FunFam" id="3.40.50.2300:FF:000063">
    <property type="entry name" value="Gamma-aminobutyric acid type B receptor subunit"/>
    <property type="match status" value="1"/>
</dbReference>
<dbReference type="GO" id="GO:0045211">
    <property type="term" value="C:postsynaptic membrane"/>
    <property type="evidence" value="ECO:0007669"/>
    <property type="project" value="UniProtKB-SubCell"/>
</dbReference>
<reference evidence="22" key="1">
    <citation type="submission" date="2020-06" db="EMBL/GenBank/DDBJ databases">
        <authorList>
            <person name="Ji K."/>
            <person name="Li J."/>
        </authorList>
    </citation>
    <scope>NUCLEOTIDE SEQUENCE</scope>
    <source>
        <strain evidence="22">JKM2019</strain>
        <tissue evidence="22">Whole body</tissue>
    </source>
</reference>
<name>A0A9D4P3H3_DERFA</name>
<sequence>MDDDNDDNGSAIGRGVLPAVRLALQHVNESPLFTKYRLDLVWNNTKCDAAYGMKAFFRMLDEDPVKILLFGGACPSVTDPIAKTSKFFHLIQLSYADTFTATTANFFRIVPSEGSFNPARVKLLKFFNWTKVGTIYQNLPRYSLPHSKLLTDLDNAEIEIVASQSIADELKPEMYLQDLKAKDVRIIVGNFGEEYGRKIFCQAYKEGIYGRRYQWIITGIYEENWWELNDDESELLGCNEQQLLEAINGYISTDVLPLSKNTQTYYGFETSLYKSEYDRLRLREYSRFHGYAYDGIWTIALAIQAVEKKLRQINSPLTFEDFHYRDPFWAQLFREALNETDFIGVTDHVSFDKNERRGIVLLQQFQSKKLTMTDIAQYYTYNDELIFEDSNQIDWRGGNGPPVDRNTVVIKPSRISMTLFIVISVFAIIGIIIAFVFLAMNIKYRNQRYIKMSSPYLNNLIIIGCILTYTSVILLGLNSGLTSENNFPYICASRAWVLMTGFTLAFGSMFSKTWRVHAIFTDIKLNKKLIKDYKLFMVVGVLVFIDVATLTTWQIVDPFYRVTSQGKPEPSPQNEDILVIPEMEYCQSKRMTIFLGSIYVYKGLLMAFGIFLAWETRHVSIPALNDSKYIGMSVYNVVIMCVIGAGVSFVLRDQQDAAFVIISAFIIFCSTATLCLVFVPKLIELKRNPNAGDRRVRATLKPFKKSHHDSEEIEIHTKIKLANEENFRLRQRLKEKSYELEALTFRLRALEESMEKEFMNITTTSSSSGAILPSQLPPLPQSSSSLSPTTTTGTSATSMILATNFTNNNNIVRSSSTYANNIITAAANEIIVEENDLKQIDNCDQRKLSVASLKVLSSSSSTAAKRRKPNIIKTPLGHFEIQEETTSTSATEVIVNSTSILSLSSEAAQLTVKNSKQSMTNEPTMSDVITSACDVDVMPDGIDQISDQSATGSTKSSDEMSFTFPTHHHHSKRVTGNGIGDDSNLFSPNGSLNNEQCSSNGSDETSDDTSYAKAIKQTMESQVQQAIMASHTNVISGGVGSNAINATGTDHHYHNHHQCAAAPRMTAGLLTSTATTIIGDGTIGGGCGGISGIGVGVGTTVHLQHCCHHHHPQQHHHHHHHVPVTVHHHFHHPPHHHHHPPISAISTQSSSSMPTSVSDYYCQQQQQQQQQQQHLILQQSQPLTPINNGDDEEDVGDDEDDNRKELMFKKMEAAAETEIPTINNNNDDNGDNNKPQVIKNINPQQHCHNNNNDLGNNNNNNHNHNNGTKTFHQRRTQSFGGFLPTTMTTRTTTDTTIINTHEDYHESLSTIVTITSSMVAYGTRQTSNKSPVREYSSVDNTLNIIDSIRMPLTSSSILSYNQQQQPLFLSSSTTSLSTSSSLRLYPYLTHPIQPPLHYRSMLFNDFPHNHCNRQYSATIATTTHNHNHHHHQSNHINHNHLRSGQSCPHVRCDIVEYL</sequence>
<dbReference type="EMBL" id="SDOV01000002">
    <property type="protein sequence ID" value="KAH7644051.1"/>
    <property type="molecule type" value="Genomic_DNA"/>
</dbReference>
<feature type="region of interest" description="Disordered" evidence="19">
    <location>
        <begin position="765"/>
        <end position="793"/>
    </location>
</feature>
<dbReference type="InterPro" id="IPR028082">
    <property type="entry name" value="Peripla_BP_I"/>
</dbReference>
<feature type="compositionally biased region" description="Polar residues" evidence="19">
    <location>
        <begin position="984"/>
        <end position="1003"/>
    </location>
</feature>
<feature type="region of interest" description="Disordered" evidence="19">
    <location>
        <begin position="1216"/>
        <end position="1265"/>
    </location>
</feature>
<organism evidence="22">
    <name type="scientific">Dermatophagoides farinae</name>
    <name type="common">American house dust mite</name>
    <dbReference type="NCBI Taxonomy" id="6954"/>
    <lineage>
        <taxon>Eukaryota</taxon>
        <taxon>Metazoa</taxon>
        <taxon>Ecdysozoa</taxon>
        <taxon>Arthropoda</taxon>
        <taxon>Chelicerata</taxon>
        <taxon>Arachnida</taxon>
        <taxon>Acari</taxon>
        <taxon>Acariformes</taxon>
        <taxon>Sarcoptiformes</taxon>
        <taxon>Astigmata</taxon>
        <taxon>Psoroptidia</taxon>
        <taxon>Analgoidea</taxon>
        <taxon>Pyroglyphidae</taxon>
        <taxon>Dermatophagoidinae</taxon>
        <taxon>Dermatophagoides</taxon>
    </lineage>
</organism>
<dbReference type="Proteomes" id="UP000828236">
    <property type="component" value="Unassembled WGS sequence"/>
</dbReference>
<dbReference type="PROSITE" id="PS50259">
    <property type="entry name" value="G_PROTEIN_RECEP_F3_4"/>
    <property type="match status" value="1"/>
</dbReference>
<dbReference type="PROSITE" id="PS00981">
    <property type="entry name" value="G_PROTEIN_RECEP_F3_3"/>
    <property type="match status" value="1"/>
</dbReference>
<dbReference type="PRINTS" id="PR01176">
    <property type="entry name" value="GABABRECEPTR"/>
</dbReference>
<comment type="subcellular location">
    <subcellularLocation>
        <location evidence="16">Postsynaptic cell membrane</location>
        <topology evidence="16">Multi-pass membrane protein</topology>
    </subcellularLocation>
</comment>
<dbReference type="SUPFAM" id="SSF53822">
    <property type="entry name" value="Periplasmic binding protein-like I"/>
    <property type="match status" value="1"/>
</dbReference>
<evidence type="ECO:0000256" key="7">
    <source>
        <dbReference type="ARBA" id="ARBA00023018"/>
    </source>
</evidence>
<keyword evidence="14" id="KW-0807">Transducer</keyword>
<dbReference type="Pfam" id="PF00003">
    <property type="entry name" value="7tm_3"/>
    <property type="match status" value="1"/>
</dbReference>
<evidence type="ECO:0000256" key="8">
    <source>
        <dbReference type="ARBA" id="ARBA00023040"/>
    </source>
</evidence>
<feature type="compositionally biased region" description="Low complexity" evidence="19">
    <location>
        <begin position="781"/>
        <end position="793"/>
    </location>
</feature>
<evidence type="ECO:0000256" key="5">
    <source>
        <dbReference type="ARBA" id="ARBA00022729"/>
    </source>
</evidence>
<feature type="compositionally biased region" description="Low complexity" evidence="19">
    <location>
        <begin position="1246"/>
        <end position="1265"/>
    </location>
</feature>
<keyword evidence="12 22" id="KW-0675">Receptor</keyword>
<accession>A0A9D4P3H3</accession>
<dbReference type="PANTHER" id="PTHR10519:SF74">
    <property type="entry name" value="GAMMA-AMINOBUTYRIC ACID TYPE B RECEPTOR SUBUNIT 2"/>
    <property type="match status" value="1"/>
</dbReference>
<evidence type="ECO:0000256" key="2">
    <source>
        <dbReference type="ARBA" id="ARBA00022475"/>
    </source>
</evidence>
<dbReference type="InterPro" id="IPR002455">
    <property type="entry name" value="GPCR3_GABA-B"/>
</dbReference>
<keyword evidence="7" id="KW-0770">Synapse</keyword>
<evidence type="ECO:0000259" key="21">
    <source>
        <dbReference type="PROSITE" id="PS50259"/>
    </source>
</evidence>
<dbReference type="Gene3D" id="3.40.50.2300">
    <property type="match status" value="2"/>
</dbReference>
<keyword evidence="5" id="KW-0732">Signal</keyword>
<evidence type="ECO:0000256" key="4">
    <source>
        <dbReference type="ARBA" id="ARBA00022692"/>
    </source>
</evidence>
<feature type="transmembrane region" description="Helical" evidence="20">
    <location>
        <begin position="456"/>
        <end position="475"/>
    </location>
</feature>
<feature type="transmembrane region" description="Helical" evidence="20">
    <location>
        <begin position="657"/>
        <end position="679"/>
    </location>
</feature>
<keyword evidence="10 20" id="KW-0472">Membrane</keyword>
<dbReference type="FunFam" id="3.40.50.2300:FF:000072">
    <property type="entry name" value="Gamma-aminobutyric acid type B receptor subunit 2"/>
    <property type="match status" value="1"/>
</dbReference>
<feature type="transmembrane region" description="Helical" evidence="20">
    <location>
        <begin position="593"/>
        <end position="614"/>
    </location>
</feature>
<evidence type="ECO:0000256" key="11">
    <source>
        <dbReference type="ARBA" id="ARBA00023157"/>
    </source>
</evidence>
<feature type="transmembrane region" description="Helical" evidence="20">
    <location>
        <begin position="419"/>
        <end position="444"/>
    </location>
</feature>
<evidence type="ECO:0000256" key="18">
    <source>
        <dbReference type="ARBA" id="ARBA00083903"/>
    </source>
</evidence>